<evidence type="ECO:0000313" key="3">
    <source>
        <dbReference type="EMBL" id="SVC45087.1"/>
    </source>
</evidence>
<dbReference type="InterPro" id="IPR029058">
    <property type="entry name" value="AB_hydrolase_fold"/>
</dbReference>
<dbReference type="PANTHER" id="PTHR46118">
    <property type="entry name" value="PROTEIN ABHD11"/>
    <property type="match status" value="1"/>
</dbReference>
<dbReference type="SUPFAM" id="SSF53474">
    <property type="entry name" value="alpha/beta-Hydrolases"/>
    <property type="match status" value="1"/>
</dbReference>
<dbReference type="PRINTS" id="PR00111">
    <property type="entry name" value="ABHYDROLASE"/>
</dbReference>
<dbReference type="PANTHER" id="PTHR46118:SF4">
    <property type="entry name" value="PROTEIN ABHD11"/>
    <property type="match status" value="1"/>
</dbReference>
<accession>A0A382MBK9</accession>
<dbReference type="Pfam" id="PF00561">
    <property type="entry name" value="Abhydrolase_1"/>
    <property type="match status" value="1"/>
</dbReference>
<evidence type="ECO:0000259" key="2">
    <source>
        <dbReference type="Pfam" id="PF00561"/>
    </source>
</evidence>
<feature type="non-terminal residue" evidence="3">
    <location>
        <position position="153"/>
    </location>
</feature>
<reference evidence="3" key="1">
    <citation type="submission" date="2018-05" db="EMBL/GenBank/DDBJ databases">
        <authorList>
            <person name="Lanie J.A."/>
            <person name="Ng W.-L."/>
            <person name="Kazmierczak K.M."/>
            <person name="Andrzejewski T.M."/>
            <person name="Davidsen T.M."/>
            <person name="Wayne K.J."/>
            <person name="Tettelin H."/>
            <person name="Glass J.I."/>
            <person name="Rusch D."/>
            <person name="Podicherti R."/>
            <person name="Tsui H.-C.T."/>
            <person name="Winkler M.E."/>
        </authorList>
    </citation>
    <scope>NUCLEOTIDE SEQUENCE</scope>
</reference>
<dbReference type="AlphaFoldDB" id="A0A382MBK9"/>
<dbReference type="Gene3D" id="3.40.50.1820">
    <property type="entry name" value="alpha/beta hydrolase"/>
    <property type="match status" value="1"/>
</dbReference>
<keyword evidence="1" id="KW-0378">Hydrolase</keyword>
<evidence type="ECO:0000256" key="1">
    <source>
        <dbReference type="ARBA" id="ARBA00022801"/>
    </source>
</evidence>
<sequence length="153" mass="17307">MIVSEPAESPLTLAFHSFGRKGLPLVVLHGLFGQSRNWRSFARSFEEEFRVWTLDLRNHGDSPHAAEMDYPRMAGDVLQFIKDQCLDKAGILGHSMGGKTAMQLALDHPREVDFLIVADIAPVLYPRQDFHGKLIAALQKLSVDEYQRLSQFE</sequence>
<dbReference type="GO" id="GO:0016787">
    <property type="term" value="F:hydrolase activity"/>
    <property type="evidence" value="ECO:0007669"/>
    <property type="project" value="UniProtKB-KW"/>
</dbReference>
<gene>
    <name evidence="3" type="ORF">METZ01_LOCUS297941</name>
</gene>
<proteinExistence type="predicted"/>
<dbReference type="InterPro" id="IPR000073">
    <property type="entry name" value="AB_hydrolase_1"/>
</dbReference>
<protein>
    <recommendedName>
        <fullName evidence="2">AB hydrolase-1 domain-containing protein</fullName>
    </recommendedName>
</protein>
<organism evidence="3">
    <name type="scientific">marine metagenome</name>
    <dbReference type="NCBI Taxonomy" id="408172"/>
    <lineage>
        <taxon>unclassified sequences</taxon>
        <taxon>metagenomes</taxon>
        <taxon>ecological metagenomes</taxon>
    </lineage>
</organism>
<feature type="domain" description="AB hydrolase-1" evidence="2">
    <location>
        <begin position="24"/>
        <end position="120"/>
    </location>
</feature>
<name>A0A382MBK9_9ZZZZ</name>
<dbReference type="EMBL" id="UINC01091931">
    <property type="protein sequence ID" value="SVC45087.1"/>
    <property type="molecule type" value="Genomic_DNA"/>
</dbReference>